<evidence type="ECO:0000313" key="4">
    <source>
        <dbReference type="EMBL" id="MEC5422485.1"/>
    </source>
</evidence>
<dbReference type="PANTHER" id="PTHR12835:SF5">
    <property type="entry name" value="BIOTIN--PROTEIN LIGASE"/>
    <property type="match status" value="1"/>
</dbReference>
<dbReference type="SUPFAM" id="SSF55681">
    <property type="entry name" value="Class II aaRS and biotin synthetases"/>
    <property type="match status" value="1"/>
</dbReference>
<comment type="catalytic activity">
    <reaction evidence="2">
        <text>biotin + L-lysyl-[protein] + ATP = N(6)-biotinyl-L-lysyl-[protein] + AMP + diphosphate + H(+)</text>
        <dbReference type="Rhea" id="RHEA:11756"/>
        <dbReference type="Rhea" id="RHEA-COMP:9752"/>
        <dbReference type="Rhea" id="RHEA-COMP:10505"/>
        <dbReference type="ChEBI" id="CHEBI:15378"/>
        <dbReference type="ChEBI" id="CHEBI:29969"/>
        <dbReference type="ChEBI" id="CHEBI:30616"/>
        <dbReference type="ChEBI" id="CHEBI:33019"/>
        <dbReference type="ChEBI" id="CHEBI:57586"/>
        <dbReference type="ChEBI" id="CHEBI:83144"/>
        <dbReference type="ChEBI" id="CHEBI:456215"/>
        <dbReference type="EC" id="6.3.4.15"/>
    </reaction>
</comment>
<keyword evidence="2" id="KW-0678">Repressor</keyword>
<dbReference type="RefSeq" id="WP_327606047.1">
    <property type="nucleotide sequence ID" value="NZ_JARZFX010000001.1"/>
</dbReference>
<dbReference type="PROSITE" id="PS51733">
    <property type="entry name" value="BPL_LPL_CATALYTIC"/>
    <property type="match status" value="1"/>
</dbReference>
<evidence type="ECO:0000259" key="3">
    <source>
        <dbReference type="PROSITE" id="PS51733"/>
    </source>
</evidence>
<proteinExistence type="inferred from homology"/>
<keyword evidence="1 2" id="KW-0436">Ligase</keyword>
<dbReference type="PANTHER" id="PTHR12835">
    <property type="entry name" value="BIOTIN PROTEIN LIGASE"/>
    <property type="match status" value="1"/>
</dbReference>
<keyword evidence="2" id="KW-0067">ATP-binding</keyword>
<dbReference type="InterPro" id="IPR013196">
    <property type="entry name" value="HTH_11"/>
</dbReference>
<keyword evidence="2" id="KW-0092">Biotin</keyword>
<feature type="DNA-binding region" description="H-T-H motif" evidence="2">
    <location>
        <begin position="22"/>
        <end position="41"/>
    </location>
</feature>
<dbReference type="CDD" id="cd16442">
    <property type="entry name" value="BPL"/>
    <property type="match status" value="1"/>
</dbReference>
<evidence type="ECO:0000256" key="1">
    <source>
        <dbReference type="ARBA" id="ARBA00022598"/>
    </source>
</evidence>
<dbReference type="Pfam" id="PF03099">
    <property type="entry name" value="BPL_LplA_LipB"/>
    <property type="match status" value="1"/>
</dbReference>
<feature type="binding site" evidence="2">
    <location>
        <position position="117"/>
    </location>
    <ligand>
        <name>biotin</name>
        <dbReference type="ChEBI" id="CHEBI:57586"/>
    </ligand>
</feature>
<keyword evidence="2" id="KW-0238">DNA-binding</keyword>
<comment type="caution">
    <text evidence="2">Lacks conserved residue(s) required for the propagation of feature annotation.</text>
</comment>
<name>A0ABU6KBH0_9BACI</name>
<comment type="similarity">
    <text evidence="2">Belongs to the biotin--protein ligase family.</text>
</comment>
<dbReference type="InterPro" id="IPR045864">
    <property type="entry name" value="aa-tRNA-synth_II/BPL/LPL"/>
</dbReference>
<keyword evidence="5" id="KW-1185">Reference proteome</keyword>
<comment type="caution">
    <text evidence="4">The sequence shown here is derived from an EMBL/GenBank/DDBJ whole genome shotgun (WGS) entry which is preliminary data.</text>
</comment>
<dbReference type="InterPro" id="IPR036388">
    <property type="entry name" value="WH-like_DNA-bd_sf"/>
</dbReference>
<gene>
    <name evidence="2" type="primary">birA</name>
    <name evidence="4" type="ORF">QGM71_03130</name>
</gene>
<dbReference type="InterPro" id="IPR004143">
    <property type="entry name" value="BPL_LPL_catalytic"/>
</dbReference>
<dbReference type="HAMAP" id="MF_00978">
    <property type="entry name" value="Bifunct_BirA"/>
    <property type="match status" value="1"/>
</dbReference>
<dbReference type="InterPro" id="IPR036390">
    <property type="entry name" value="WH_DNA-bd_sf"/>
</dbReference>
<dbReference type="EMBL" id="JARZFX010000001">
    <property type="protein sequence ID" value="MEC5422485.1"/>
    <property type="molecule type" value="Genomic_DNA"/>
</dbReference>
<dbReference type="EC" id="6.3.4.15" evidence="2"/>
<dbReference type="SUPFAM" id="SSF46785">
    <property type="entry name" value="Winged helix' DNA-binding domain"/>
    <property type="match status" value="1"/>
</dbReference>
<dbReference type="GO" id="GO:0004077">
    <property type="term" value="F:biotin--[biotin carboxyl-carrier protein] ligase activity"/>
    <property type="evidence" value="ECO:0007669"/>
    <property type="project" value="UniProtKB-EC"/>
</dbReference>
<comment type="function">
    <text evidence="2">Acts both as a biotin--[acetyl-CoA-carboxylase] ligase and a repressor.</text>
</comment>
<dbReference type="InterPro" id="IPR004408">
    <property type="entry name" value="Biotin_CoA_COase_ligase"/>
</dbReference>
<evidence type="ECO:0000256" key="2">
    <source>
        <dbReference type="HAMAP-Rule" id="MF_00978"/>
    </source>
</evidence>
<accession>A0ABU6KBH0</accession>
<keyword evidence="2" id="KW-0804">Transcription</keyword>
<dbReference type="Gene3D" id="3.30.930.10">
    <property type="entry name" value="Bira Bifunctional Protein, Domain 2"/>
    <property type="match status" value="1"/>
</dbReference>
<keyword evidence="2" id="KW-0805">Transcription regulation</keyword>
<dbReference type="Proteomes" id="UP001335737">
    <property type="component" value="Unassembled WGS sequence"/>
</dbReference>
<dbReference type="InterPro" id="IPR030855">
    <property type="entry name" value="Bifunct_BirA"/>
</dbReference>
<organism evidence="4 5">
    <name type="scientific">Virgibacillus tibetensis</name>
    <dbReference type="NCBI Taxonomy" id="3042313"/>
    <lineage>
        <taxon>Bacteria</taxon>
        <taxon>Bacillati</taxon>
        <taxon>Bacillota</taxon>
        <taxon>Bacilli</taxon>
        <taxon>Bacillales</taxon>
        <taxon>Bacillaceae</taxon>
        <taxon>Virgibacillus</taxon>
    </lineage>
</organism>
<dbReference type="NCBIfam" id="TIGR00121">
    <property type="entry name" value="birA_ligase"/>
    <property type="match status" value="1"/>
</dbReference>
<reference evidence="4 5" key="1">
    <citation type="journal article" date="2024" name="Int. J. Syst. Evol. Microbiol.">
        <title>Virgibacillus tibetensis sp. nov., isolated from salt lake on the Tibetan Plateau of China.</title>
        <authorList>
            <person name="Phurbu D."/>
            <person name="Liu Z.-X."/>
            <person name="Wang R."/>
            <person name="Zheng Y.-Y."/>
            <person name="Liu H.-C."/>
            <person name="Zhou Y.-G."/>
            <person name="Yu Y.-J."/>
            <person name="Li A.-H."/>
        </authorList>
    </citation>
    <scope>NUCLEOTIDE SEQUENCE [LARGE SCALE GENOMIC DNA]</scope>
    <source>
        <strain evidence="4 5">C22-A2</strain>
    </source>
</reference>
<evidence type="ECO:0000313" key="5">
    <source>
        <dbReference type="Proteomes" id="UP001335737"/>
    </source>
</evidence>
<dbReference type="Pfam" id="PF08279">
    <property type="entry name" value="HTH_11"/>
    <property type="match status" value="1"/>
</dbReference>
<feature type="domain" description="BPL/LPL catalytic" evidence="3">
    <location>
        <begin position="66"/>
        <end position="261"/>
    </location>
</feature>
<sequence>MQSTRNKLIELLAANKDTYISGQVMSDQLNISRSAIWKHMKELKKDGYQIEGKSNKGYRILKFPDKLSENTIQWGLNSNWIGKTIIHKQTTPSTQIIAHQAAQEGAAHGTVIIADEQTQGKGRMNREWHSTKNKGIWISIILRPAILPYLAPQLTLLAATVLADVLNTHAGLRPLIKWPNDILLNGKKTAGILTEMQAEQDQIQYVVIGIGLNVNHEKADLPEDIRSKATSLKIETNNTLAIKEIIQSILLTFEDTYDTYIQGGFPKIKKKWEGYGFKVGEEIAIKTLRKRWKATFIGIAEDGALVTKAEDEEPKKLYSAEIEWFKEGDNNNVD</sequence>
<dbReference type="Gene3D" id="1.10.10.10">
    <property type="entry name" value="Winged helix-like DNA-binding domain superfamily/Winged helix DNA-binding domain"/>
    <property type="match status" value="1"/>
</dbReference>
<protein>
    <recommendedName>
        <fullName evidence="2">Bifunctional ligase/repressor BirA</fullName>
    </recommendedName>
    <alternativeName>
        <fullName evidence="2">Biotin--[acetyl-CoA-carboxylase] ligase</fullName>
        <ecNumber evidence="2">6.3.4.15</ecNumber>
    </alternativeName>
    <alternativeName>
        <fullName evidence="2">Biotin--protein ligase</fullName>
    </alternativeName>
    <alternativeName>
        <fullName evidence="2">Biotin-[acetyl-CoA carboxylase] synthetase</fullName>
    </alternativeName>
</protein>
<feature type="binding site" evidence="2">
    <location>
        <position position="188"/>
    </location>
    <ligand>
        <name>biotin</name>
        <dbReference type="ChEBI" id="CHEBI:57586"/>
    </ligand>
</feature>
<keyword evidence="2" id="KW-0547">Nucleotide-binding</keyword>